<proteinExistence type="predicted"/>
<keyword evidence="2" id="KW-1185">Reference proteome</keyword>
<evidence type="ECO:0000313" key="2">
    <source>
        <dbReference type="Proteomes" id="UP000485058"/>
    </source>
</evidence>
<reference evidence="1 2" key="1">
    <citation type="submission" date="2020-02" db="EMBL/GenBank/DDBJ databases">
        <title>Draft genome sequence of Haematococcus lacustris strain NIES-144.</title>
        <authorList>
            <person name="Morimoto D."/>
            <person name="Nakagawa S."/>
            <person name="Yoshida T."/>
            <person name="Sawayama S."/>
        </authorList>
    </citation>
    <scope>NUCLEOTIDE SEQUENCE [LARGE SCALE GENOMIC DNA]</scope>
    <source>
        <strain evidence="1 2">NIES-144</strain>
    </source>
</reference>
<gene>
    <name evidence="1" type="ORF">HaLaN_05984</name>
</gene>
<name>A0A699YKP5_HAELA</name>
<sequence length="111" mass="12340">MTDVTDASDADWASLPPELLGNIVVRVSLLREHHNCMEGRSLQQSCKALKQAVLLHWPRLTIPLNKPPDPSNPPPLVSDNLIRALQVRQAKLEVLAHPSSLALAYQLPFHE</sequence>
<dbReference type="AlphaFoldDB" id="A0A699YKP5"/>
<dbReference type="Proteomes" id="UP000485058">
    <property type="component" value="Unassembled WGS sequence"/>
</dbReference>
<comment type="caution">
    <text evidence="1">The sequence shown here is derived from an EMBL/GenBank/DDBJ whole genome shotgun (WGS) entry which is preliminary data.</text>
</comment>
<organism evidence="1 2">
    <name type="scientific">Haematococcus lacustris</name>
    <name type="common">Green alga</name>
    <name type="synonym">Haematococcus pluvialis</name>
    <dbReference type="NCBI Taxonomy" id="44745"/>
    <lineage>
        <taxon>Eukaryota</taxon>
        <taxon>Viridiplantae</taxon>
        <taxon>Chlorophyta</taxon>
        <taxon>core chlorophytes</taxon>
        <taxon>Chlorophyceae</taxon>
        <taxon>CS clade</taxon>
        <taxon>Chlamydomonadales</taxon>
        <taxon>Haematococcaceae</taxon>
        <taxon>Haematococcus</taxon>
    </lineage>
</organism>
<protein>
    <submittedName>
        <fullName evidence="1">Uncharacterized protein</fullName>
    </submittedName>
</protein>
<dbReference type="EMBL" id="BLLF01000332">
    <property type="protein sequence ID" value="GFH10640.1"/>
    <property type="molecule type" value="Genomic_DNA"/>
</dbReference>
<evidence type="ECO:0000313" key="1">
    <source>
        <dbReference type="EMBL" id="GFH10640.1"/>
    </source>
</evidence>
<accession>A0A699YKP5</accession>